<dbReference type="Pfam" id="PF01112">
    <property type="entry name" value="Asparaginase_2"/>
    <property type="match status" value="1"/>
</dbReference>
<protein>
    <submittedName>
        <fullName evidence="4">ASGL1-like protein</fullName>
    </submittedName>
</protein>
<dbReference type="CDD" id="cd04702">
    <property type="entry name" value="ASRGL1_like"/>
    <property type="match status" value="1"/>
</dbReference>
<dbReference type="PANTHER" id="PTHR10188:SF43">
    <property type="entry name" value="ASPARAGINASE (EUROFUNG)"/>
    <property type="match status" value="1"/>
</dbReference>
<name>A0ABY7FDA8_MYAAR</name>
<dbReference type="InterPro" id="IPR029055">
    <property type="entry name" value="Ntn_hydrolases_N"/>
</dbReference>
<gene>
    <name evidence="4" type="ORF">MAR_000536</name>
</gene>
<dbReference type="InterPro" id="IPR033844">
    <property type="entry name" value="ASRGL1_meta"/>
</dbReference>
<dbReference type="EMBL" id="CP111022">
    <property type="protein sequence ID" value="WAR18698.1"/>
    <property type="molecule type" value="Genomic_DNA"/>
</dbReference>
<feature type="non-terminal residue" evidence="4">
    <location>
        <position position="1"/>
    </location>
</feature>
<sequence>MSTPVIIVHGGAWTIPDDIVEGSRAGTKAAARAGYAVLSSGGTAIDAIQAAIRVLEDDPCFDAGTGSVLTAKGDVEMDAVIMDGRTLKSGAVACVHNIKNPIELARKVMEKTDHCLLVGPGADLFAEEVGIKRVPTESLVSAEAVRELEFYHANYDCTVHDLFRQRGSSHDTVGAVALDVNGNVAYGTSTGGISCKKPGRVGDSPIIGAGGYADNDVGGISCTGHGESISKVVLAHQVITAMKTGTDAQEAADKALANMASRVDGYGGVIVLGREGDVALSFTTERMSWAWAKEGTIHSGVNPGEDFREPVDVTNGDVANGDVQNGGASNCDDIAKGSGLIWKKEVKASEDIRSNK</sequence>
<evidence type="ECO:0000313" key="5">
    <source>
        <dbReference type="Proteomes" id="UP001164746"/>
    </source>
</evidence>
<comment type="similarity">
    <text evidence="2">Belongs to the Ntn-hydrolase family.</text>
</comment>
<accession>A0ABY7FDA8</accession>
<dbReference type="InterPro" id="IPR000246">
    <property type="entry name" value="Peptidase_T2"/>
</dbReference>
<comment type="catalytic activity">
    <reaction evidence="3">
        <text>L-asparagine + H2O = L-aspartate + NH4(+)</text>
        <dbReference type="Rhea" id="RHEA:21016"/>
        <dbReference type="ChEBI" id="CHEBI:15377"/>
        <dbReference type="ChEBI" id="CHEBI:28938"/>
        <dbReference type="ChEBI" id="CHEBI:29991"/>
        <dbReference type="ChEBI" id="CHEBI:58048"/>
        <dbReference type="EC" id="3.5.1.1"/>
    </reaction>
</comment>
<evidence type="ECO:0000313" key="4">
    <source>
        <dbReference type="EMBL" id="WAR18698.1"/>
    </source>
</evidence>
<dbReference type="PANTHER" id="PTHR10188">
    <property type="entry name" value="L-ASPARAGINASE"/>
    <property type="match status" value="1"/>
</dbReference>
<keyword evidence="5" id="KW-1185">Reference proteome</keyword>
<comment type="catalytic activity">
    <reaction evidence="1">
        <text>Cleavage of a beta-linked Asp residue from the N-terminus of a polypeptide.</text>
        <dbReference type="EC" id="3.4.19.5"/>
    </reaction>
</comment>
<evidence type="ECO:0000256" key="2">
    <source>
        <dbReference type="ARBA" id="ARBA00010872"/>
    </source>
</evidence>
<dbReference type="Gene3D" id="3.60.20.30">
    <property type="entry name" value="(Glycosyl)asparaginase"/>
    <property type="match status" value="1"/>
</dbReference>
<evidence type="ECO:0000256" key="3">
    <source>
        <dbReference type="ARBA" id="ARBA00049366"/>
    </source>
</evidence>
<evidence type="ECO:0000256" key="1">
    <source>
        <dbReference type="ARBA" id="ARBA00000306"/>
    </source>
</evidence>
<proteinExistence type="inferred from homology"/>
<reference evidence="4" key="1">
    <citation type="submission" date="2022-11" db="EMBL/GenBank/DDBJ databases">
        <title>Centuries of genome instability and evolution in soft-shell clam transmissible cancer (bioRxiv).</title>
        <authorList>
            <person name="Hart S.F.M."/>
            <person name="Yonemitsu M.A."/>
            <person name="Giersch R.M."/>
            <person name="Beal B.F."/>
            <person name="Arriagada G."/>
            <person name="Davis B.W."/>
            <person name="Ostrander E.A."/>
            <person name="Goff S.P."/>
            <person name="Metzger M.J."/>
        </authorList>
    </citation>
    <scope>NUCLEOTIDE SEQUENCE</scope>
    <source>
        <strain evidence="4">MELC-2E11</strain>
        <tissue evidence="4">Siphon/mantle</tissue>
    </source>
</reference>
<organism evidence="4 5">
    <name type="scientific">Mya arenaria</name>
    <name type="common">Soft-shell clam</name>
    <dbReference type="NCBI Taxonomy" id="6604"/>
    <lineage>
        <taxon>Eukaryota</taxon>
        <taxon>Metazoa</taxon>
        <taxon>Spiralia</taxon>
        <taxon>Lophotrochozoa</taxon>
        <taxon>Mollusca</taxon>
        <taxon>Bivalvia</taxon>
        <taxon>Autobranchia</taxon>
        <taxon>Heteroconchia</taxon>
        <taxon>Euheterodonta</taxon>
        <taxon>Imparidentia</taxon>
        <taxon>Neoheterodontei</taxon>
        <taxon>Myida</taxon>
        <taxon>Myoidea</taxon>
        <taxon>Myidae</taxon>
        <taxon>Mya</taxon>
    </lineage>
</organism>
<dbReference type="Proteomes" id="UP001164746">
    <property type="component" value="Chromosome 11"/>
</dbReference>
<dbReference type="SUPFAM" id="SSF56235">
    <property type="entry name" value="N-terminal nucleophile aminohydrolases (Ntn hydrolases)"/>
    <property type="match status" value="1"/>
</dbReference>